<dbReference type="RefSeq" id="WP_341840619.1">
    <property type="nucleotide sequence ID" value="NZ_CP149792.1"/>
</dbReference>
<evidence type="ECO:0000313" key="2">
    <source>
        <dbReference type="Proteomes" id="UP001449657"/>
    </source>
</evidence>
<gene>
    <name evidence="1" type="ORF">WJU22_23540</name>
</gene>
<dbReference type="EMBL" id="CP150096">
    <property type="protein sequence ID" value="WZN45877.1"/>
    <property type="molecule type" value="Genomic_DNA"/>
</dbReference>
<organism evidence="1 2">
    <name type="scientific">Chitinophaga caseinilytica</name>
    <dbReference type="NCBI Taxonomy" id="2267521"/>
    <lineage>
        <taxon>Bacteria</taxon>
        <taxon>Pseudomonadati</taxon>
        <taxon>Bacteroidota</taxon>
        <taxon>Chitinophagia</taxon>
        <taxon>Chitinophagales</taxon>
        <taxon>Chitinophagaceae</taxon>
        <taxon>Chitinophaga</taxon>
    </lineage>
</organism>
<dbReference type="Proteomes" id="UP001449657">
    <property type="component" value="Chromosome"/>
</dbReference>
<name>A0ABZ2Z3H9_9BACT</name>
<reference evidence="1 2" key="1">
    <citation type="submission" date="2024-03" db="EMBL/GenBank/DDBJ databases">
        <title>Chitinophaga caseinilytica sp. nov., a casein hydrolysing bacterium isolated from forest soil.</title>
        <authorList>
            <person name="Lee D.S."/>
            <person name="Han D.M."/>
            <person name="Baek J.H."/>
            <person name="Choi D.G."/>
            <person name="Jeon J.H."/>
            <person name="Jeon C.O."/>
        </authorList>
    </citation>
    <scope>NUCLEOTIDE SEQUENCE [LARGE SCALE GENOMIC DNA]</scope>
    <source>
        <strain evidence="1 2">KACC 19118</strain>
    </source>
</reference>
<protein>
    <recommendedName>
        <fullName evidence="3">YD repeat-containing protein</fullName>
    </recommendedName>
</protein>
<evidence type="ECO:0008006" key="3">
    <source>
        <dbReference type="Google" id="ProtNLM"/>
    </source>
</evidence>
<dbReference type="PROSITE" id="PS51257">
    <property type="entry name" value="PROKAR_LIPOPROTEIN"/>
    <property type="match status" value="1"/>
</dbReference>
<keyword evidence="2" id="KW-1185">Reference proteome</keyword>
<dbReference type="Gene3D" id="2.180.10.10">
    <property type="entry name" value="RHS repeat-associated core"/>
    <property type="match status" value="1"/>
</dbReference>
<accession>A0ABZ2Z3H9</accession>
<proteinExistence type="predicted"/>
<sequence>MKTRIPKPICLLIIATGIWLTGCHRFNEVYPVIRGCKIVKMKGGLNIGDSLVFSYNQKGDPKSIIRGSVGTGAPNHFFGYDGKGRMTDFYGVYEAPNPYFEIWHRYHFDTKNRIITDTTYSFGYIGPGIPIPPPNAEELYVGNVSTYAYDSRNRIIKSTDFYGLATFVTAYYTYNSAGNLEKIVREANGTSSTETFTYDNKANLRGTHPTWQFLDRDYSVNNSISVQSYNQFGLPVEADFSRHGYNGNFATIPISATTITYDCRYGH</sequence>
<evidence type="ECO:0000313" key="1">
    <source>
        <dbReference type="EMBL" id="WZN45877.1"/>
    </source>
</evidence>